<dbReference type="InterPro" id="IPR029071">
    <property type="entry name" value="Ubiquitin-like_domsf"/>
</dbReference>
<feature type="region of interest" description="Disordered" evidence="6">
    <location>
        <begin position="954"/>
        <end position="974"/>
    </location>
</feature>
<evidence type="ECO:0000313" key="8">
    <source>
        <dbReference type="Proteomes" id="UP001215598"/>
    </source>
</evidence>
<evidence type="ECO:0000256" key="5">
    <source>
        <dbReference type="ARBA" id="ARBA00022927"/>
    </source>
</evidence>
<keyword evidence="8" id="KW-1185">Reference proteome</keyword>
<keyword evidence="3" id="KW-0963">Cytoplasm</keyword>
<comment type="subcellular location">
    <subcellularLocation>
        <location evidence="1">Cytoplasm</location>
    </subcellularLocation>
</comment>
<dbReference type="Gene3D" id="1.25.10.10">
    <property type="entry name" value="Leucine-rich Repeat Variant"/>
    <property type="match status" value="2"/>
</dbReference>
<dbReference type="Gene3D" id="1.20.930.20">
    <property type="entry name" value="Adaptor protein Cbl, N-terminal domain"/>
    <property type="match status" value="1"/>
</dbReference>
<dbReference type="InterPro" id="IPR040122">
    <property type="entry name" value="Importin_beta"/>
</dbReference>
<feature type="compositionally biased region" description="Acidic residues" evidence="6">
    <location>
        <begin position="1208"/>
        <end position="1218"/>
    </location>
</feature>
<protein>
    <recommendedName>
        <fullName evidence="9">RING-type domain-containing protein</fullName>
    </recommendedName>
</protein>
<dbReference type="InterPro" id="IPR016024">
    <property type="entry name" value="ARM-type_fold"/>
</dbReference>
<dbReference type="SUPFAM" id="SSF57850">
    <property type="entry name" value="RING/U-box"/>
    <property type="match status" value="1"/>
</dbReference>
<dbReference type="Proteomes" id="UP001215598">
    <property type="component" value="Unassembled WGS sequence"/>
</dbReference>
<dbReference type="InterPro" id="IPR011989">
    <property type="entry name" value="ARM-like"/>
</dbReference>
<keyword evidence="4" id="KW-0677">Repeat</keyword>
<feature type="region of interest" description="Disordered" evidence="6">
    <location>
        <begin position="1176"/>
        <end position="1218"/>
    </location>
</feature>
<keyword evidence="5" id="KW-0653">Protein transport</keyword>
<organism evidence="7 8">
    <name type="scientific">Mycena metata</name>
    <dbReference type="NCBI Taxonomy" id="1033252"/>
    <lineage>
        <taxon>Eukaryota</taxon>
        <taxon>Fungi</taxon>
        <taxon>Dikarya</taxon>
        <taxon>Basidiomycota</taxon>
        <taxon>Agaricomycotina</taxon>
        <taxon>Agaricomycetes</taxon>
        <taxon>Agaricomycetidae</taxon>
        <taxon>Agaricales</taxon>
        <taxon>Marasmiineae</taxon>
        <taxon>Mycenaceae</taxon>
        <taxon>Mycena</taxon>
    </lineage>
</organism>
<dbReference type="InterPro" id="IPR013083">
    <property type="entry name" value="Znf_RING/FYVE/PHD"/>
</dbReference>
<dbReference type="GO" id="GO:0007166">
    <property type="term" value="P:cell surface receptor signaling pathway"/>
    <property type="evidence" value="ECO:0007669"/>
    <property type="project" value="InterPro"/>
</dbReference>
<evidence type="ECO:0000256" key="3">
    <source>
        <dbReference type="ARBA" id="ARBA00022490"/>
    </source>
</evidence>
<evidence type="ECO:0000256" key="2">
    <source>
        <dbReference type="ARBA" id="ARBA00022448"/>
    </source>
</evidence>
<evidence type="ECO:0000313" key="7">
    <source>
        <dbReference type="EMBL" id="KAJ7766097.1"/>
    </source>
</evidence>
<sequence>MVPSITDAISGINFIRGVVDKVKDNNEELRRLSIRLQCLLLALEESRTRDVLNSSEYEDALTTVTSLVERSQRLTQRMLKRSLGDRTWRRDEISSEIKRISNDVDMFLNVHTIKIMDIHYASNTQTLGSLSVSVEEIMVKLAEIDIRLRTPAHDSGEQWSPHVLEQAQTNVVSSHDASTSVEGLRQSLKDTPNDILSALPDPRALVASSRTSIRVSGLRALSGPQAGAVIMSPVTIPDTSSKPFDELVTNHQLIWLVKKLECVVQPTKTNTMGGNQVDSKSLRKSTPMIKWFAKYQSYHGLAKATTSGHTITSLADPDGKGYHNTIAVRLPGDSELSRASVEVSFHRTLRVPDNLDANRLPVNFGHFPLVPVARFANKLPENIRKRGGFFTPMFEREGLYISFASGRSESWTPAVKISAGGVNVLTGKFKNVHDAEIREQDYIVPGLQDWIDGAMTEDGVVRQFVAMHHGSGYTIEEQVTGTAEEGGFQFDIFPRYALPTEGQKCTFFELNMELETSRGQARLGRELGTLNTPDEEDVAVGAMLGMYDRRFWPIRVRHNWSVGAHYRRIGSLSFQATYFQRTTGGINDEWIRLGGPNRIDASDITSSNSLVSPMGIGLGGKIHQKIYRDPASCRVYDEESGHRFHVHILSPEAWEMVTGVVPPITPITPDTYRRANIPWFQLQDGHLPSLSQKSSNVLSQVKSILEIDQTNSKSHEQDLNGDADELIDPDRPPRCAVHASITSTVVFRPCGHCGCSTCFGSAMLRKSSCPKCKETVTKFVGIKDPVIGMEPETVVAADEGNELSWSVTEIEELATDAVSQGRVAVIHLNDDAVSPLVGKKGWSGSRGKKPQKSLEVVTLPNVNSSDTNVFSLVTHSPFSPSFTIKVLPSTTVLDIKNVLFEKFGIPPKVCELKVSSKGPKSLIPPSRNTLEVSLAELDLEHEDDLYFALGSKHKSRLPSRPNQSNGGDLPGPSMTTKSITIKDCRSSAAQVHTFPLPVSTSTTILDIKYAIYDAREDNTFLSARLTSADVSTSRNVKPHLQVSAKIAICGSKMLVEHPSAKMRCHAIACLSYFVPLAPDNDPSVRHHVCQTLVLLLAAHAEMLMSEMVNVAEHMLYSTKDKDENVALDACEFWLTSAEDTDLAGHLHPLHGKVALDCMIYDEDDLLWLEHDAEDAGRPQARRERRHRQSRQAPETRIGAYGEETIHSDEEDDYDLDDENFTDEMSTECTNPRPFLRKYNPQASSILGNFRKAKHDIFKFRRLSRSTFLSARLTSADVSTSRNVKPHLQVSAKIAICGSKMLVEHPSAKMRCHAIACLSYFVPLAPDNDPSVRHHVCQTLVLLLAAHAEMLMSEMVNVAEHMLYSTKDKDENVALDACEFWLTSAEDTDLAGHLHPLHGKVALDCMIYDEDDLLWLEHDAEDAGRRAGQGH</sequence>
<dbReference type="GO" id="GO:0006606">
    <property type="term" value="P:protein import into nucleus"/>
    <property type="evidence" value="ECO:0007669"/>
    <property type="project" value="InterPro"/>
</dbReference>
<dbReference type="SUPFAM" id="SSF54236">
    <property type="entry name" value="Ubiquitin-like"/>
    <property type="match status" value="1"/>
</dbReference>
<comment type="caution">
    <text evidence="7">The sequence shown here is derived from an EMBL/GenBank/DDBJ whole genome shotgun (WGS) entry which is preliminary data.</text>
</comment>
<gene>
    <name evidence="7" type="ORF">B0H16DRAFT_1717325</name>
</gene>
<proteinExistence type="predicted"/>
<dbReference type="GO" id="GO:0005737">
    <property type="term" value="C:cytoplasm"/>
    <property type="evidence" value="ECO:0007669"/>
    <property type="project" value="UniProtKB-SubCell"/>
</dbReference>
<dbReference type="CDD" id="cd21037">
    <property type="entry name" value="MLKL_NTD"/>
    <property type="match status" value="1"/>
</dbReference>
<accession>A0AAD7NM83</accession>
<keyword evidence="2" id="KW-0813">Transport</keyword>
<dbReference type="InterPro" id="IPR059179">
    <property type="entry name" value="MLKL-like_MCAfunc"/>
</dbReference>
<dbReference type="EMBL" id="JARKIB010000024">
    <property type="protein sequence ID" value="KAJ7766097.1"/>
    <property type="molecule type" value="Genomic_DNA"/>
</dbReference>
<dbReference type="PANTHER" id="PTHR10527">
    <property type="entry name" value="IMPORTIN BETA"/>
    <property type="match status" value="1"/>
</dbReference>
<dbReference type="InterPro" id="IPR036537">
    <property type="entry name" value="Adaptor_Cbl_N_dom_sf"/>
</dbReference>
<evidence type="ECO:0008006" key="9">
    <source>
        <dbReference type="Google" id="ProtNLM"/>
    </source>
</evidence>
<name>A0AAD7NM83_9AGAR</name>
<evidence type="ECO:0000256" key="6">
    <source>
        <dbReference type="SAM" id="MobiDB-lite"/>
    </source>
</evidence>
<evidence type="ECO:0000256" key="4">
    <source>
        <dbReference type="ARBA" id="ARBA00022737"/>
    </source>
</evidence>
<dbReference type="Gene3D" id="3.30.40.10">
    <property type="entry name" value="Zinc/RING finger domain, C3HC4 (zinc finger)"/>
    <property type="match status" value="1"/>
</dbReference>
<reference evidence="7" key="1">
    <citation type="submission" date="2023-03" db="EMBL/GenBank/DDBJ databases">
        <title>Massive genome expansion in bonnet fungi (Mycena s.s.) driven by repeated elements and novel gene families across ecological guilds.</title>
        <authorList>
            <consortium name="Lawrence Berkeley National Laboratory"/>
            <person name="Harder C.B."/>
            <person name="Miyauchi S."/>
            <person name="Viragh M."/>
            <person name="Kuo A."/>
            <person name="Thoen E."/>
            <person name="Andreopoulos B."/>
            <person name="Lu D."/>
            <person name="Skrede I."/>
            <person name="Drula E."/>
            <person name="Henrissat B."/>
            <person name="Morin E."/>
            <person name="Kohler A."/>
            <person name="Barry K."/>
            <person name="LaButti K."/>
            <person name="Morin E."/>
            <person name="Salamov A."/>
            <person name="Lipzen A."/>
            <person name="Mereny Z."/>
            <person name="Hegedus B."/>
            <person name="Baldrian P."/>
            <person name="Stursova M."/>
            <person name="Weitz H."/>
            <person name="Taylor A."/>
            <person name="Grigoriev I.V."/>
            <person name="Nagy L.G."/>
            <person name="Martin F."/>
            <person name="Kauserud H."/>
        </authorList>
    </citation>
    <scope>NUCLEOTIDE SEQUENCE</scope>
    <source>
        <strain evidence="7">CBHHK182m</strain>
    </source>
</reference>
<dbReference type="SUPFAM" id="SSF48371">
    <property type="entry name" value="ARM repeat"/>
    <property type="match status" value="2"/>
</dbReference>
<evidence type="ECO:0000256" key="1">
    <source>
        <dbReference type="ARBA" id="ARBA00004496"/>
    </source>
</evidence>